<dbReference type="KEGG" id="dpx:DAPPUDRAFT_102043"/>
<dbReference type="Proteomes" id="UP000000305">
    <property type="component" value="Unassembled WGS sequence"/>
</dbReference>
<feature type="region of interest" description="Disordered" evidence="1">
    <location>
        <begin position="364"/>
        <end position="388"/>
    </location>
</feature>
<accession>E9GF62</accession>
<dbReference type="InParanoid" id="E9GF62"/>
<dbReference type="AlphaFoldDB" id="E9GF62"/>
<feature type="region of interest" description="Disordered" evidence="1">
    <location>
        <begin position="258"/>
        <end position="290"/>
    </location>
</feature>
<proteinExistence type="predicted"/>
<organism evidence="2 3">
    <name type="scientific">Daphnia pulex</name>
    <name type="common">Water flea</name>
    <dbReference type="NCBI Taxonomy" id="6669"/>
    <lineage>
        <taxon>Eukaryota</taxon>
        <taxon>Metazoa</taxon>
        <taxon>Ecdysozoa</taxon>
        <taxon>Arthropoda</taxon>
        <taxon>Crustacea</taxon>
        <taxon>Branchiopoda</taxon>
        <taxon>Diplostraca</taxon>
        <taxon>Cladocera</taxon>
        <taxon>Anomopoda</taxon>
        <taxon>Daphniidae</taxon>
        <taxon>Daphnia</taxon>
    </lineage>
</organism>
<evidence type="ECO:0000313" key="2">
    <source>
        <dbReference type="EMBL" id="EFX81953.1"/>
    </source>
</evidence>
<sequence>MIARERQAAAAAETKLRYDAHTRPLSPLRIGTQVRIQDPDSKLWTHVGVIVAVRLVPALLYLYKMETQRLIHECDLFNVRIIREKEFTSVKACSGKTGYTREARGLLYWSRRKSASGIDLVIAVIGIDTLADVDITVLGLDTSRVSTSGCRQWILPVSQPHGVGTGYFPCAACLLATGALPWLGSGTTLCQSAFTALYNTYAWGGLETFIGIYLPAGYCSVTYARLFKCGGSPGALGIGSSPLVIRVRPESPRVVPAAGHSGFVRPPSRSQAGSVVPPVAGRSGPVRPTARKSFGVPLRVPVGGRSGPFVVESFVRPSSPVSAFRPFVATPVPQPPPASPSGRGQSVGSMPALVPIWPPTLVAGRSSDAGSRSPLVSSPGSSSPAEPYDFETQNALEANYLATLLTSYTTQERIAAYYNFRRKMDAHLSTLSRDDQYRLLPPHRDN</sequence>
<protein>
    <submittedName>
        <fullName evidence="2">Uncharacterized protein</fullName>
    </submittedName>
</protein>
<dbReference type="PhylomeDB" id="E9GF62"/>
<name>E9GF62_DAPPU</name>
<evidence type="ECO:0000313" key="3">
    <source>
        <dbReference type="Proteomes" id="UP000000305"/>
    </source>
</evidence>
<feature type="compositionally biased region" description="Low complexity" evidence="1">
    <location>
        <begin position="371"/>
        <end position="387"/>
    </location>
</feature>
<evidence type="ECO:0000256" key="1">
    <source>
        <dbReference type="SAM" id="MobiDB-lite"/>
    </source>
</evidence>
<reference evidence="2 3" key="1">
    <citation type="journal article" date="2011" name="Science">
        <title>The ecoresponsive genome of Daphnia pulex.</title>
        <authorList>
            <person name="Colbourne J.K."/>
            <person name="Pfrender M.E."/>
            <person name="Gilbert D."/>
            <person name="Thomas W.K."/>
            <person name="Tucker A."/>
            <person name="Oakley T.H."/>
            <person name="Tokishita S."/>
            <person name="Aerts A."/>
            <person name="Arnold G.J."/>
            <person name="Basu M.K."/>
            <person name="Bauer D.J."/>
            <person name="Caceres C.E."/>
            <person name="Carmel L."/>
            <person name="Casola C."/>
            <person name="Choi J.H."/>
            <person name="Detter J.C."/>
            <person name="Dong Q."/>
            <person name="Dusheyko S."/>
            <person name="Eads B.D."/>
            <person name="Frohlich T."/>
            <person name="Geiler-Samerotte K.A."/>
            <person name="Gerlach D."/>
            <person name="Hatcher P."/>
            <person name="Jogdeo S."/>
            <person name="Krijgsveld J."/>
            <person name="Kriventseva E.V."/>
            <person name="Kultz D."/>
            <person name="Laforsch C."/>
            <person name="Lindquist E."/>
            <person name="Lopez J."/>
            <person name="Manak J.R."/>
            <person name="Muller J."/>
            <person name="Pangilinan J."/>
            <person name="Patwardhan R.P."/>
            <person name="Pitluck S."/>
            <person name="Pritham E.J."/>
            <person name="Rechtsteiner A."/>
            <person name="Rho M."/>
            <person name="Rogozin I.B."/>
            <person name="Sakarya O."/>
            <person name="Salamov A."/>
            <person name="Schaack S."/>
            <person name="Shapiro H."/>
            <person name="Shiga Y."/>
            <person name="Skalitzky C."/>
            <person name="Smith Z."/>
            <person name="Souvorov A."/>
            <person name="Sung W."/>
            <person name="Tang Z."/>
            <person name="Tsuchiya D."/>
            <person name="Tu H."/>
            <person name="Vos H."/>
            <person name="Wang M."/>
            <person name="Wolf Y.I."/>
            <person name="Yamagata H."/>
            <person name="Yamada T."/>
            <person name="Ye Y."/>
            <person name="Shaw J.R."/>
            <person name="Andrews J."/>
            <person name="Crease T.J."/>
            <person name="Tang H."/>
            <person name="Lucas S.M."/>
            <person name="Robertson H.M."/>
            <person name="Bork P."/>
            <person name="Koonin E.V."/>
            <person name="Zdobnov E.M."/>
            <person name="Grigoriev I.V."/>
            <person name="Lynch M."/>
            <person name="Boore J.L."/>
        </authorList>
    </citation>
    <scope>NUCLEOTIDE SEQUENCE [LARGE SCALE GENOMIC DNA]</scope>
</reference>
<keyword evidence="3" id="KW-1185">Reference proteome</keyword>
<dbReference type="HOGENOM" id="CLU_614315_0_0_1"/>
<gene>
    <name evidence="2" type="ORF">DAPPUDRAFT_102043</name>
</gene>
<dbReference type="STRING" id="6669.E9GF62"/>
<dbReference type="EMBL" id="GL732541">
    <property type="protein sequence ID" value="EFX81953.1"/>
    <property type="molecule type" value="Genomic_DNA"/>
</dbReference>